<evidence type="ECO:0000313" key="2">
    <source>
        <dbReference type="EMBL" id="KAB8207822.1"/>
    </source>
</evidence>
<keyword evidence="3" id="KW-1185">Reference proteome</keyword>
<evidence type="ECO:0000313" key="3">
    <source>
        <dbReference type="Proteomes" id="UP000326532"/>
    </source>
</evidence>
<keyword evidence="1" id="KW-0812">Transmembrane</keyword>
<organism evidence="2 3">
    <name type="scientific">Aspergillus parasiticus</name>
    <dbReference type="NCBI Taxonomy" id="5067"/>
    <lineage>
        <taxon>Eukaryota</taxon>
        <taxon>Fungi</taxon>
        <taxon>Dikarya</taxon>
        <taxon>Ascomycota</taxon>
        <taxon>Pezizomycotina</taxon>
        <taxon>Eurotiomycetes</taxon>
        <taxon>Eurotiomycetidae</taxon>
        <taxon>Eurotiales</taxon>
        <taxon>Aspergillaceae</taxon>
        <taxon>Aspergillus</taxon>
        <taxon>Aspergillus subgen. Circumdati</taxon>
    </lineage>
</organism>
<keyword evidence="1" id="KW-0472">Membrane</keyword>
<name>A0A5N6DRN8_ASPPA</name>
<keyword evidence="1" id="KW-1133">Transmembrane helix</keyword>
<dbReference type="AlphaFoldDB" id="A0A5N6DRN8"/>
<gene>
    <name evidence="2" type="ORF">BDV34DRAFT_59896</name>
</gene>
<evidence type="ECO:0000256" key="1">
    <source>
        <dbReference type="SAM" id="Phobius"/>
    </source>
</evidence>
<dbReference type="VEuPathDB" id="FungiDB:BDV34DRAFT_59896"/>
<feature type="transmembrane region" description="Helical" evidence="1">
    <location>
        <begin position="20"/>
        <end position="39"/>
    </location>
</feature>
<proteinExistence type="predicted"/>
<dbReference type="EMBL" id="ML734954">
    <property type="protein sequence ID" value="KAB8207822.1"/>
    <property type="molecule type" value="Genomic_DNA"/>
</dbReference>
<protein>
    <submittedName>
        <fullName evidence="2">Uncharacterized protein</fullName>
    </submittedName>
</protein>
<sequence>MYLPSGVTKSRIRLKQSLSYLVVCLCIMPNNMCGVQVTVRISRFILFAPVDPDPFVDVLIRELMYF</sequence>
<reference evidence="2 3" key="1">
    <citation type="submission" date="2019-04" db="EMBL/GenBank/DDBJ databases">
        <title>Fungal friends and foes A comparative genomics study of 23 Aspergillus species from section Flavi.</title>
        <authorList>
            <consortium name="DOE Joint Genome Institute"/>
            <person name="Kjaerbolling I."/>
            <person name="Vesth T.C."/>
            <person name="Frisvad J.C."/>
            <person name="Nybo J.L."/>
            <person name="Theobald S."/>
            <person name="Kildgaard S."/>
            <person name="Petersen T.I."/>
            <person name="Kuo A."/>
            <person name="Sato A."/>
            <person name="Lyhne E.K."/>
            <person name="Kogle M.E."/>
            <person name="Wiebenga A."/>
            <person name="Kun R.S."/>
            <person name="Lubbers R.J."/>
            <person name="Makela M.R."/>
            <person name="Barry K."/>
            <person name="Chovatia M."/>
            <person name="Clum A."/>
            <person name="Daum C."/>
            <person name="Haridas S."/>
            <person name="He G."/>
            <person name="LaButti K."/>
            <person name="Lipzen A."/>
            <person name="Mondo S."/>
            <person name="Pangilinan J."/>
            <person name="Riley R."/>
            <person name="Salamov A."/>
            <person name="Simmons B.A."/>
            <person name="Magnuson J.K."/>
            <person name="Henrissat B."/>
            <person name="Mortensen U.H."/>
            <person name="Larsen T.O."/>
            <person name="De vries R.P."/>
            <person name="Grigoriev I.V."/>
            <person name="Machida M."/>
            <person name="Baker S.E."/>
            <person name="Andersen M.R."/>
        </authorList>
    </citation>
    <scope>NUCLEOTIDE SEQUENCE [LARGE SCALE GENOMIC DNA]</scope>
    <source>
        <strain evidence="2 3">CBS 117618</strain>
    </source>
</reference>
<dbReference type="Proteomes" id="UP000326532">
    <property type="component" value="Unassembled WGS sequence"/>
</dbReference>
<accession>A0A5N6DRN8</accession>